<dbReference type="Proteomes" id="UP001501442">
    <property type="component" value="Unassembled WGS sequence"/>
</dbReference>
<sequence length="361" mass="37744">MRKTLAGAATATLLTGVLAGGQAYAATSPWKLAQKNDLPNTNAVSALSISAGGSAWAGGFQFVNGKWIPLVQHLTGKGWTTHSAPPGATGSVRSLAVSASTNVWAFTSGDGSTRAGRWDGKKWTTTSLPGDFHPTGSAAISPSNVWAVSGGTDDGDETASKYAEHWTGKSWKKTAVPAAASAVGASSSKNVWAVGTYQRQPAVMRWNGTSWKLVKTPKIKLTGSRAQGVLNDVLVLSPKNVWAVGGHERYCGEDGDSICAKPLIMHWNGRTWSVAVDAKESHSYAKVASDGSGGLWLLRGRWSADLVHKVGSKLTVTRPPQPAGADNDLSALAAHGTTVWAAGEEVARDAGKSTGIYFRNH</sequence>
<reference evidence="3" key="1">
    <citation type="journal article" date="2019" name="Int. J. Syst. Evol. Microbiol.">
        <title>The Global Catalogue of Microorganisms (GCM) 10K type strain sequencing project: providing services to taxonomists for standard genome sequencing and annotation.</title>
        <authorList>
            <consortium name="The Broad Institute Genomics Platform"/>
            <consortium name="The Broad Institute Genome Sequencing Center for Infectious Disease"/>
            <person name="Wu L."/>
            <person name="Ma J."/>
        </authorList>
    </citation>
    <scope>NUCLEOTIDE SEQUENCE [LARGE SCALE GENOMIC DNA]</scope>
    <source>
        <strain evidence="3">JCM 17939</strain>
    </source>
</reference>
<dbReference type="SUPFAM" id="SSF50965">
    <property type="entry name" value="Galactose oxidase, central domain"/>
    <property type="match status" value="1"/>
</dbReference>
<proteinExistence type="predicted"/>
<feature type="signal peptide" evidence="1">
    <location>
        <begin position="1"/>
        <end position="25"/>
    </location>
</feature>
<dbReference type="EMBL" id="BAABHK010000020">
    <property type="protein sequence ID" value="GAA4637810.1"/>
    <property type="molecule type" value="Genomic_DNA"/>
</dbReference>
<feature type="chain" id="PRO_5046574580" evidence="1">
    <location>
        <begin position="26"/>
        <end position="361"/>
    </location>
</feature>
<name>A0ABP8UR11_9ACTN</name>
<keyword evidence="1" id="KW-0732">Signal</keyword>
<evidence type="ECO:0000313" key="3">
    <source>
        <dbReference type="Proteomes" id="UP001501442"/>
    </source>
</evidence>
<organism evidence="2 3">
    <name type="scientific">Actinoallomurus vinaceus</name>
    <dbReference type="NCBI Taxonomy" id="1080074"/>
    <lineage>
        <taxon>Bacteria</taxon>
        <taxon>Bacillati</taxon>
        <taxon>Actinomycetota</taxon>
        <taxon>Actinomycetes</taxon>
        <taxon>Streptosporangiales</taxon>
        <taxon>Thermomonosporaceae</taxon>
        <taxon>Actinoallomurus</taxon>
    </lineage>
</organism>
<comment type="caution">
    <text evidence="2">The sequence shown here is derived from an EMBL/GenBank/DDBJ whole genome shotgun (WGS) entry which is preliminary data.</text>
</comment>
<evidence type="ECO:0000256" key="1">
    <source>
        <dbReference type="SAM" id="SignalP"/>
    </source>
</evidence>
<gene>
    <name evidence="2" type="ORF">GCM10023196_093130</name>
</gene>
<dbReference type="RefSeq" id="WP_345441003.1">
    <property type="nucleotide sequence ID" value="NZ_BAABHK010000020.1"/>
</dbReference>
<dbReference type="InterPro" id="IPR011043">
    <property type="entry name" value="Gal_Oxase/kelch_b-propeller"/>
</dbReference>
<accession>A0ABP8UR11</accession>
<keyword evidence="3" id="KW-1185">Reference proteome</keyword>
<protein>
    <submittedName>
        <fullName evidence="2">Uncharacterized protein</fullName>
    </submittedName>
</protein>
<evidence type="ECO:0000313" key="2">
    <source>
        <dbReference type="EMBL" id="GAA4637810.1"/>
    </source>
</evidence>